<comment type="caution">
    <text evidence="1">The sequence shown here is derived from an EMBL/GenBank/DDBJ whole genome shotgun (WGS) entry which is preliminary data.</text>
</comment>
<proteinExistence type="predicted"/>
<gene>
    <name evidence="1" type="ORF">ASZ90_015242</name>
</gene>
<protein>
    <submittedName>
        <fullName evidence="1">Uncharacterized protein</fullName>
    </submittedName>
</protein>
<reference evidence="1" key="1">
    <citation type="journal article" date="2015" name="Proc. Natl. Acad. Sci. U.S.A.">
        <title>Networks of energetic and metabolic interactions define dynamics in microbial communities.</title>
        <authorList>
            <person name="Embree M."/>
            <person name="Liu J.K."/>
            <person name="Al-Bassam M.M."/>
            <person name="Zengler K."/>
        </authorList>
    </citation>
    <scope>NUCLEOTIDE SEQUENCE</scope>
</reference>
<dbReference type="EMBL" id="LNQE01001586">
    <property type="protein sequence ID" value="KUG15118.1"/>
    <property type="molecule type" value="Genomic_DNA"/>
</dbReference>
<sequence>MLNALILPGQTRDPAFSDFKDSVIIIRHTSLTPRTLYSLVPSADSPGGGPDPYLHLHSCPYHVFPRKIPDS</sequence>
<organism evidence="1">
    <name type="scientific">hydrocarbon metagenome</name>
    <dbReference type="NCBI Taxonomy" id="938273"/>
    <lineage>
        <taxon>unclassified sequences</taxon>
        <taxon>metagenomes</taxon>
        <taxon>ecological metagenomes</taxon>
    </lineage>
</organism>
<accession>A0A0W8F306</accession>
<dbReference type="AlphaFoldDB" id="A0A0W8F306"/>
<name>A0A0W8F306_9ZZZZ</name>
<evidence type="ECO:0000313" key="1">
    <source>
        <dbReference type="EMBL" id="KUG15118.1"/>
    </source>
</evidence>